<evidence type="ECO:0000256" key="1">
    <source>
        <dbReference type="SAM" id="MobiDB-lite"/>
    </source>
</evidence>
<dbReference type="EMBL" id="CAUYUJ010009990">
    <property type="protein sequence ID" value="CAK0828219.1"/>
    <property type="molecule type" value="Genomic_DNA"/>
</dbReference>
<sequence>MSPGSGERTSGFWNQLLAIYCWWGWRDASAASVDGAGGDGACPDLRRPVVFYSFLLPPDLDPSVVAHLGAGDVLRVRDFTPDAARRAIAGLEGRSRLLLDLTQGSFRETFDEAILRAGPEHAGLSLGALDCNMHMRWCDSALGGVELWTALRLFRAGDSPNEGIHIPTSAFTANDTEGNVGRLLAITSSTSRGVQLLAQVWRKEAVTQEASAAWAATDEGAVVVTDASFDSVLGRAHQPGHQVFILYHGSLDVCAQERAEMMNAFRGLHASAKEMVTVAVVNCDIHRIPCEAASLAKYSSQHSTWPPTPAGRRWARRARRCTGDRCWRRTSEQPCRPESRDQHRQRRQSWWGPVMSCRQGRSSQRVRSGFARGTSFGRLSRGASDIDL</sequence>
<gene>
    <name evidence="3" type="ORF">PCOR1329_LOCUS27501</name>
</gene>
<comment type="caution">
    <text evidence="3">The sequence shown here is derived from an EMBL/GenBank/DDBJ whole genome shotgun (WGS) entry which is preliminary data.</text>
</comment>
<feature type="signal peptide" evidence="2">
    <location>
        <begin position="1"/>
        <end position="30"/>
    </location>
</feature>
<name>A0ABN9SAI2_9DINO</name>
<accession>A0ABN9SAI2</accession>
<organism evidence="3 4">
    <name type="scientific">Prorocentrum cordatum</name>
    <dbReference type="NCBI Taxonomy" id="2364126"/>
    <lineage>
        <taxon>Eukaryota</taxon>
        <taxon>Sar</taxon>
        <taxon>Alveolata</taxon>
        <taxon>Dinophyceae</taxon>
        <taxon>Prorocentrales</taxon>
        <taxon>Prorocentraceae</taxon>
        <taxon>Prorocentrum</taxon>
    </lineage>
</organism>
<feature type="chain" id="PRO_5045272996" evidence="2">
    <location>
        <begin position="31"/>
        <end position="388"/>
    </location>
</feature>
<reference evidence="3" key="1">
    <citation type="submission" date="2023-10" db="EMBL/GenBank/DDBJ databases">
        <authorList>
            <person name="Chen Y."/>
            <person name="Shah S."/>
            <person name="Dougan E. K."/>
            <person name="Thang M."/>
            <person name="Chan C."/>
        </authorList>
    </citation>
    <scope>NUCLEOTIDE SEQUENCE [LARGE SCALE GENOMIC DNA]</scope>
</reference>
<feature type="region of interest" description="Disordered" evidence="1">
    <location>
        <begin position="329"/>
        <end position="349"/>
    </location>
</feature>
<evidence type="ECO:0000256" key="2">
    <source>
        <dbReference type="SAM" id="SignalP"/>
    </source>
</evidence>
<evidence type="ECO:0000313" key="3">
    <source>
        <dbReference type="EMBL" id="CAK0828219.1"/>
    </source>
</evidence>
<proteinExistence type="predicted"/>
<dbReference type="Proteomes" id="UP001189429">
    <property type="component" value="Unassembled WGS sequence"/>
</dbReference>
<keyword evidence="4" id="KW-1185">Reference proteome</keyword>
<feature type="compositionally biased region" description="Basic and acidic residues" evidence="1">
    <location>
        <begin position="329"/>
        <end position="342"/>
    </location>
</feature>
<evidence type="ECO:0000313" key="4">
    <source>
        <dbReference type="Proteomes" id="UP001189429"/>
    </source>
</evidence>
<keyword evidence="2" id="KW-0732">Signal</keyword>
<protein>
    <submittedName>
        <fullName evidence="3">Uncharacterized protein</fullName>
    </submittedName>
</protein>